<dbReference type="GO" id="GO:0016702">
    <property type="term" value="F:oxidoreductase activity, acting on single donors with incorporation of molecular oxygen, incorporation of two atoms of oxygen"/>
    <property type="evidence" value="ECO:0007669"/>
    <property type="project" value="UniProtKB-ARBA"/>
</dbReference>
<organism evidence="8 9">
    <name type="scientific">Angomonas deanei</name>
    <dbReference type="NCBI Taxonomy" id="59799"/>
    <lineage>
        <taxon>Eukaryota</taxon>
        <taxon>Discoba</taxon>
        <taxon>Euglenozoa</taxon>
        <taxon>Kinetoplastea</taxon>
        <taxon>Metakinetoplastina</taxon>
        <taxon>Trypanosomatida</taxon>
        <taxon>Trypanosomatidae</taxon>
        <taxon>Strigomonadinae</taxon>
        <taxon>Angomonas</taxon>
    </lineage>
</organism>
<evidence type="ECO:0000256" key="1">
    <source>
        <dbReference type="ARBA" id="ARBA00001947"/>
    </source>
</evidence>
<keyword evidence="4" id="KW-0862">Zinc</keyword>
<protein>
    <submittedName>
        <fullName evidence="8">Catalytic LigB subunit of aromatic ring-opening dioxygenase, putative</fullName>
    </submittedName>
</protein>
<feature type="signal peptide" evidence="6">
    <location>
        <begin position="1"/>
        <end position="22"/>
    </location>
</feature>
<dbReference type="PIRSF" id="PIRSF006157">
    <property type="entry name" value="Doxgns_DODA"/>
    <property type="match status" value="1"/>
</dbReference>
<comment type="cofactor">
    <cofactor evidence="1">
        <name>Zn(2+)</name>
        <dbReference type="ChEBI" id="CHEBI:29105"/>
    </cofactor>
</comment>
<dbReference type="PANTHER" id="PTHR30096:SF0">
    <property type="entry name" value="4,5-DOPA DIOXYGENASE EXTRADIOL-LIKE PROTEIN"/>
    <property type="match status" value="1"/>
</dbReference>
<dbReference type="AlphaFoldDB" id="A0A7G2C349"/>
<feature type="chain" id="PRO_5028946009" evidence="6">
    <location>
        <begin position="23"/>
        <end position="311"/>
    </location>
</feature>
<keyword evidence="5" id="KW-0560">Oxidoreductase</keyword>
<dbReference type="InterPro" id="IPR014436">
    <property type="entry name" value="Extradiol_dOase_DODA"/>
</dbReference>
<evidence type="ECO:0000256" key="5">
    <source>
        <dbReference type="ARBA" id="ARBA00023002"/>
    </source>
</evidence>
<evidence type="ECO:0000313" key="9">
    <source>
        <dbReference type="Proteomes" id="UP000515908"/>
    </source>
</evidence>
<dbReference type="GO" id="GO:0008198">
    <property type="term" value="F:ferrous iron binding"/>
    <property type="evidence" value="ECO:0007669"/>
    <property type="project" value="InterPro"/>
</dbReference>
<comment type="similarity">
    <text evidence="2">Belongs to the DODA-type extradiol aromatic ring-opening dioxygenase family.</text>
</comment>
<keyword evidence="6" id="KW-0732">Signal</keyword>
<keyword evidence="9" id="KW-1185">Reference proteome</keyword>
<accession>A0A7G2C349</accession>
<evidence type="ECO:0000259" key="7">
    <source>
        <dbReference type="Pfam" id="PF02900"/>
    </source>
</evidence>
<dbReference type="VEuPathDB" id="TriTrypDB:ADEAN_000167300"/>
<dbReference type="Pfam" id="PF02900">
    <property type="entry name" value="LigB"/>
    <property type="match status" value="1"/>
</dbReference>
<dbReference type="SUPFAM" id="SSF53213">
    <property type="entry name" value="LigB-like"/>
    <property type="match status" value="1"/>
</dbReference>
<proteinExistence type="inferred from homology"/>
<evidence type="ECO:0000256" key="2">
    <source>
        <dbReference type="ARBA" id="ARBA00007581"/>
    </source>
</evidence>
<evidence type="ECO:0000256" key="3">
    <source>
        <dbReference type="ARBA" id="ARBA00022723"/>
    </source>
</evidence>
<keyword evidence="8" id="KW-0223">Dioxygenase</keyword>
<dbReference type="EMBL" id="LR877147">
    <property type="protein sequence ID" value="CAD2214228.1"/>
    <property type="molecule type" value="Genomic_DNA"/>
</dbReference>
<name>A0A7G2C349_9TRYP</name>
<dbReference type="CDD" id="cd07363">
    <property type="entry name" value="45_DOPA_Dioxygenase"/>
    <property type="match status" value="1"/>
</dbReference>
<keyword evidence="3" id="KW-0479">Metal-binding</keyword>
<feature type="domain" description="Extradiol ring-cleavage dioxygenase class III enzyme subunit B" evidence="7">
    <location>
        <begin position="67"/>
        <end position="294"/>
    </location>
</feature>
<gene>
    <name evidence="8" type="ORF">ADEAN_000167300</name>
</gene>
<evidence type="ECO:0000256" key="4">
    <source>
        <dbReference type="ARBA" id="ARBA00022833"/>
    </source>
</evidence>
<dbReference type="PANTHER" id="PTHR30096">
    <property type="entry name" value="4,5-DOPA DIOXYGENASE EXTRADIOL-LIKE PROTEIN"/>
    <property type="match status" value="1"/>
</dbReference>
<dbReference type="Proteomes" id="UP000515908">
    <property type="component" value="Chromosome 03"/>
</dbReference>
<evidence type="ECO:0000256" key="6">
    <source>
        <dbReference type="SAM" id="SignalP"/>
    </source>
</evidence>
<sequence length="311" mass="34234">MNVVLKILFAVVVLFLAHMVYRQRSASGVPDGPVTPLSHETNSNLYPALYICHGGGPLPVLGDRDHKHMVDKWREHVRAIVSKHGPPKAIAVVSAHYNTRLPEVGGAARPTMFYDYGGFPKESYSLVYAAPGAPSLAERMVSSMKERGLLASVNPDRRYDHGVFVPLMVMFEEETIPVVPISVLRGDNAGEHIKMGQALRQFREEGVFFIGSGSSMHHFDHLWDGTKGAGTTFNNALTDIIANPHLSPEERLSKMSRVSELDGFSEAHPINAQEHLMPLLTLLGTADGSVAREVANIPFYAANVRHYLFES</sequence>
<dbReference type="GO" id="GO:0008270">
    <property type="term" value="F:zinc ion binding"/>
    <property type="evidence" value="ECO:0007669"/>
    <property type="project" value="InterPro"/>
</dbReference>
<dbReference type="InterPro" id="IPR004183">
    <property type="entry name" value="Xdiol_dOase_suB"/>
</dbReference>
<dbReference type="Gene3D" id="3.40.830.10">
    <property type="entry name" value="LigB-like"/>
    <property type="match status" value="1"/>
</dbReference>
<reference evidence="8 9" key="1">
    <citation type="submission" date="2020-08" db="EMBL/GenBank/DDBJ databases">
        <authorList>
            <person name="Newling K."/>
            <person name="Davey J."/>
            <person name="Forrester S."/>
        </authorList>
    </citation>
    <scope>NUCLEOTIDE SEQUENCE [LARGE SCALE GENOMIC DNA]</scope>
    <source>
        <strain evidence="9">Crithidia deanei Carvalho (ATCC PRA-265)</strain>
    </source>
</reference>
<evidence type="ECO:0000313" key="8">
    <source>
        <dbReference type="EMBL" id="CAD2214228.1"/>
    </source>
</evidence>